<gene>
    <name evidence="1" type="ORF">EVAR_85442_1</name>
</gene>
<protein>
    <submittedName>
        <fullName evidence="1">Uncharacterized protein</fullName>
    </submittedName>
</protein>
<name>A0A4C1WK56_EUMVA</name>
<dbReference type="Proteomes" id="UP000299102">
    <property type="component" value="Unassembled WGS sequence"/>
</dbReference>
<evidence type="ECO:0000313" key="1">
    <source>
        <dbReference type="EMBL" id="GBP51230.1"/>
    </source>
</evidence>
<reference evidence="1 2" key="1">
    <citation type="journal article" date="2019" name="Commun. Biol.">
        <title>The bagworm genome reveals a unique fibroin gene that provides high tensile strength.</title>
        <authorList>
            <person name="Kono N."/>
            <person name="Nakamura H."/>
            <person name="Ohtoshi R."/>
            <person name="Tomita M."/>
            <person name="Numata K."/>
            <person name="Arakawa K."/>
        </authorList>
    </citation>
    <scope>NUCLEOTIDE SEQUENCE [LARGE SCALE GENOMIC DNA]</scope>
</reference>
<dbReference type="EMBL" id="BGZK01000577">
    <property type="protein sequence ID" value="GBP51230.1"/>
    <property type="molecule type" value="Genomic_DNA"/>
</dbReference>
<comment type="caution">
    <text evidence="1">The sequence shown here is derived from an EMBL/GenBank/DDBJ whole genome shotgun (WGS) entry which is preliminary data.</text>
</comment>
<organism evidence="1 2">
    <name type="scientific">Eumeta variegata</name>
    <name type="common">Bagworm moth</name>
    <name type="synonym">Eumeta japonica</name>
    <dbReference type="NCBI Taxonomy" id="151549"/>
    <lineage>
        <taxon>Eukaryota</taxon>
        <taxon>Metazoa</taxon>
        <taxon>Ecdysozoa</taxon>
        <taxon>Arthropoda</taxon>
        <taxon>Hexapoda</taxon>
        <taxon>Insecta</taxon>
        <taxon>Pterygota</taxon>
        <taxon>Neoptera</taxon>
        <taxon>Endopterygota</taxon>
        <taxon>Lepidoptera</taxon>
        <taxon>Glossata</taxon>
        <taxon>Ditrysia</taxon>
        <taxon>Tineoidea</taxon>
        <taxon>Psychidae</taxon>
        <taxon>Oiketicinae</taxon>
        <taxon>Eumeta</taxon>
    </lineage>
</organism>
<proteinExistence type="predicted"/>
<evidence type="ECO:0000313" key="2">
    <source>
        <dbReference type="Proteomes" id="UP000299102"/>
    </source>
</evidence>
<keyword evidence="2" id="KW-1185">Reference proteome</keyword>
<dbReference type="AlphaFoldDB" id="A0A4C1WK56"/>
<sequence>MYLHQFLGNQVTLKKQNNNVRTPLHHTTPNMYLERGGDPPDNLTAAVEALIEVNNMDTNQEYYLPPSPCPSLRPSMFNQQEHLQHLPASRSRTRLAPMPSRGKKLNHLERGRKLRATGAPNKLRVQKLILGHKSRAAAAGRLRHFVGRTKAITSKTIRTCKSSSIPRHERAFNSIGCQHAIARRHAMRNTRSAALSLATYIKLNSCINQVGTSARVED</sequence>
<accession>A0A4C1WK56</accession>